<accession>A0A9E7F7G1</accession>
<dbReference type="InterPro" id="IPR023674">
    <property type="entry name" value="Ribosomal_uL1-like"/>
</dbReference>
<dbReference type="SUPFAM" id="SSF56808">
    <property type="entry name" value="Ribosomal protein L1"/>
    <property type="match status" value="1"/>
</dbReference>
<dbReference type="AlphaFoldDB" id="A0A9E7F7G1"/>
<evidence type="ECO:0000313" key="2">
    <source>
        <dbReference type="EMBL" id="URD89316.1"/>
    </source>
</evidence>
<dbReference type="OrthoDB" id="1747252at2759"/>
<dbReference type="PANTHER" id="PTHR36427">
    <property type="entry name" value="54S RIBOSOMAL PROTEIN L1, MITOCHONDRIAL"/>
    <property type="match status" value="1"/>
</dbReference>
<dbReference type="PANTHER" id="PTHR36427:SF4">
    <property type="entry name" value="RIBOSOMAL PROTEIN L1P_L10E FAMILY"/>
    <property type="match status" value="1"/>
</dbReference>
<feature type="region of interest" description="Disordered" evidence="1">
    <location>
        <begin position="40"/>
        <end position="145"/>
    </location>
</feature>
<keyword evidence="3" id="KW-1185">Reference proteome</keyword>
<sequence>MARLALLLSHARRHHHRLRPLQIPLSSPSEAYPVPSFFFSRPLSSSSSAITPVSYPTKPKDPDEEESPDASKGAPSPPSPPPRLPRAESQVPDGGSRPWTRADARFVKDGPAISPVSYPARVAPLPEYRPPEPEETKGDDGQLQREARRIQSGARARSFLNLQEEPKIPFPTLIVPERKSQKVPMDLMEAIRQVKVNAKRKFVETVEAHVNLGVDPRRGDQTVRVAVFAEQAAADDARAAGADIVGGDELIEEIKNGSVTSDVSGAVQEAKSGRVDFKIDKTAIVHVGLGKMGPGYSVSIQSLSAAADHYNKLRVK</sequence>
<evidence type="ECO:0008006" key="4">
    <source>
        <dbReference type="Google" id="ProtNLM"/>
    </source>
</evidence>
<gene>
    <name evidence="2" type="ORF">MUK42_20726</name>
</gene>
<dbReference type="Pfam" id="PF00687">
    <property type="entry name" value="Ribosomal_L1"/>
    <property type="match status" value="1"/>
</dbReference>
<feature type="compositionally biased region" description="Basic and acidic residues" evidence="1">
    <location>
        <begin position="129"/>
        <end position="145"/>
    </location>
</feature>
<proteinExistence type="predicted"/>
<protein>
    <recommendedName>
        <fullName evidence="4">50S ribosomal protein L1</fullName>
    </recommendedName>
</protein>
<dbReference type="Proteomes" id="UP001055439">
    <property type="component" value="Chromosome 2"/>
</dbReference>
<feature type="compositionally biased region" description="Pro residues" evidence="1">
    <location>
        <begin position="75"/>
        <end position="84"/>
    </location>
</feature>
<dbReference type="Gene3D" id="3.30.190.20">
    <property type="match status" value="1"/>
</dbReference>
<dbReference type="EMBL" id="CP097504">
    <property type="protein sequence ID" value="URD89316.1"/>
    <property type="molecule type" value="Genomic_DNA"/>
</dbReference>
<name>A0A9E7F7G1_9LILI</name>
<evidence type="ECO:0000313" key="3">
    <source>
        <dbReference type="Proteomes" id="UP001055439"/>
    </source>
</evidence>
<dbReference type="InterPro" id="IPR028364">
    <property type="entry name" value="Ribosomal_uL1/biogenesis"/>
</dbReference>
<dbReference type="InterPro" id="IPR016095">
    <property type="entry name" value="Ribosomal_uL1_3-a/b-sand"/>
</dbReference>
<reference evidence="2" key="1">
    <citation type="submission" date="2022-05" db="EMBL/GenBank/DDBJ databases">
        <title>The Musa troglodytarum L. genome provides insights into the mechanism of non-climacteric behaviour and enrichment of carotenoids.</title>
        <authorList>
            <person name="Wang J."/>
        </authorList>
    </citation>
    <scope>NUCLEOTIDE SEQUENCE</scope>
    <source>
        <tissue evidence="2">Leaf</tissue>
    </source>
</reference>
<organism evidence="2 3">
    <name type="scientific">Musa troglodytarum</name>
    <name type="common">fe'i banana</name>
    <dbReference type="NCBI Taxonomy" id="320322"/>
    <lineage>
        <taxon>Eukaryota</taxon>
        <taxon>Viridiplantae</taxon>
        <taxon>Streptophyta</taxon>
        <taxon>Embryophyta</taxon>
        <taxon>Tracheophyta</taxon>
        <taxon>Spermatophyta</taxon>
        <taxon>Magnoliopsida</taxon>
        <taxon>Liliopsida</taxon>
        <taxon>Zingiberales</taxon>
        <taxon>Musaceae</taxon>
        <taxon>Musa</taxon>
    </lineage>
</organism>
<dbReference type="Gene3D" id="3.40.50.790">
    <property type="match status" value="1"/>
</dbReference>
<evidence type="ECO:0000256" key="1">
    <source>
        <dbReference type="SAM" id="MobiDB-lite"/>
    </source>
</evidence>